<comment type="similarity">
    <text evidence="2 9 12">Belongs to the pyrroline-5-carboxylate reductase family.</text>
</comment>
<dbReference type="InterPro" id="IPR029036">
    <property type="entry name" value="P5CR_dimer"/>
</dbReference>
<feature type="binding site" evidence="11">
    <location>
        <position position="58"/>
    </location>
    <ligand>
        <name>NADPH</name>
        <dbReference type="ChEBI" id="CHEBI:57783"/>
    </ligand>
</feature>
<evidence type="ECO:0000256" key="7">
    <source>
        <dbReference type="ARBA" id="ARBA00023002"/>
    </source>
</evidence>
<dbReference type="UniPathway" id="UPA00098">
    <property type="reaction ID" value="UER00361"/>
</dbReference>
<evidence type="ECO:0000256" key="4">
    <source>
        <dbReference type="ARBA" id="ARBA00022605"/>
    </source>
</evidence>
<evidence type="ECO:0000313" key="16">
    <source>
        <dbReference type="Proteomes" id="UP000662088"/>
    </source>
</evidence>
<dbReference type="RefSeq" id="WP_186835590.1">
    <property type="nucleotide sequence ID" value="NZ_JACOOQ010000024.1"/>
</dbReference>
<keyword evidence="4 9" id="KW-0028">Amino-acid biosynthesis</keyword>
<dbReference type="InterPro" id="IPR036291">
    <property type="entry name" value="NAD(P)-bd_dom_sf"/>
</dbReference>
<organism evidence="15 16">
    <name type="scientific">Clostridium lentum</name>
    <dbReference type="NCBI Taxonomy" id="2763037"/>
    <lineage>
        <taxon>Bacteria</taxon>
        <taxon>Bacillati</taxon>
        <taxon>Bacillota</taxon>
        <taxon>Clostridia</taxon>
        <taxon>Eubacteriales</taxon>
        <taxon>Clostridiaceae</taxon>
        <taxon>Clostridium</taxon>
    </lineage>
</organism>
<comment type="pathway">
    <text evidence="9 12">Amino-acid biosynthesis; L-proline biosynthesis; L-proline from L-glutamate 5-semialdehyde: step 1/1.</text>
</comment>
<evidence type="ECO:0000256" key="2">
    <source>
        <dbReference type="ARBA" id="ARBA00005525"/>
    </source>
</evidence>
<dbReference type="FunFam" id="3.40.50.720:FF:000190">
    <property type="entry name" value="Pyrroline-5-carboxylate reductase"/>
    <property type="match status" value="1"/>
</dbReference>
<sequence>MKNKMIGFIGCGNMGKAMLGSLISSGEIRKENIIVSAKTEASKEVIEKEFAVKATNDNKEVAAKANIIFLAVKPHFFKEVISEIKDVVSKDSIIVSIAAGITIEQIEEYFGFVVKVIRTMPNTPALVGEGMSAICKNKHIDEEELKEVCSLFNYFGKYELLEEKDFHAFTALCGSSPAYVFMFIEAMADAAVKLEIPRVKAYKLAEQSILGSAKLALETGKHPGELKDSVCSPGGTTIEAVLELERKGFRTAVISAIEKCADKSKTM</sequence>
<comment type="caution">
    <text evidence="15">The sequence shown here is derived from an EMBL/GenBank/DDBJ whole genome shotgun (WGS) entry which is preliminary data.</text>
</comment>
<evidence type="ECO:0000256" key="5">
    <source>
        <dbReference type="ARBA" id="ARBA00022650"/>
    </source>
</evidence>
<evidence type="ECO:0000259" key="14">
    <source>
        <dbReference type="Pfam" id="PF14748"/>
    </source>
</evidence>
<dbReference type="FunFam" id="1.10.3730.10:FF:000001">
    <property type="entry name" value="Pyrroline-5-carboxylate reductase"/>
    <property type="match status" value="1"/>
</dbReference>
<feature type="domain" description="Pyrroline-5-carboxylate reductase dimerisation" evidence="14">
    <location>
        <begin position="163"/>
        <end position="267"/>
    </location>
</feature>
<dbReference type="SUPFAM" id="SSF51735">
    <property type="entry name" value="NAD(P)-binding Rossmann-fold domains"/>
    <property type="match status" value="1"/>
</dbReference>
<dbReference type="Gene3D" id="1.10.3730.10">
    <property type="entry name" value="ProC C-terminal domain-like"/>
    <property type="match status" value="1"/>
</dbReference>
<dbReference type="GO" id="GO:0004735">
    <property type="term" value="F:pyrroline-5-carboxylate reductase activity"/>
    <property type="evidence" value="ECO:0007669"/>
    <property type="project" value="UniProtKB-UniRule"/>
</dbReference>
<dbReference type="EC" id="1.5.1.2" evidence="9 10"/>
<evidence type="ECO:0000256" key="1">
    <source>
        <dbReference type="ARBA" id="ARBA00004496"/>
    </source>
</evidence>
<feature type="domain" description="Pyrroline-5-carboxylate reductase catalytic N-terminal" evidence="13">
    <location>
        <begin position="6"/>
        <end position="100"/>
    </location>
</feature>
<keyword evidence="6 9" id="KW-0521">NADP</keyword>
<dbReference type="Proteomes" id="UP000662088">
    <property type="component" value="Unassembled WGS sequence"/>
</dbReference>
<proteinExistence type="inferred from homology"/>
<dbReference type="GO" id="GO:0055129">
    <property type="term" value="P:L-proline biosynthetic process"/>
    <property type="evidence" value="ECO:0007669"/>
    <property type="project" value="UniProtKB-UniRule"/>
</dbReference>
<dbReference type="SUPFAM" id="SSF48179">
    <property type="entry name" value="6-phosphogluconate dehydrogenase C-terminal domain-like"/>
    <property type="match status" value="1"/>
</dbReference>
<name>A0A8I0A7Q9_9CLOT</name>
<keyword evidence="3 9" id="KW-0963">Cytoplasm</keyword>
<evidence type="ECO:0000256" key="6">
    <source>
        <dbReference type="ARBA" id="ARBA00022857"/>
    </source>
</evidence>
<comment type="catalytic activity">
    <reaction evidence="9">
        <text>L-proline + NAD(+) = (S)-1-pyrroline-5-carboxylate + NADH + 2 H(+)</text>
        <dbReference type="Rhea" id="RHEA:14105"/>
        <dbReference type="ChEBI" id="CHEBI:15378"/>
        <dbReference type="ChEBI" id="CHEBI:17388"/>
        <dbReference type="ChEBI" id="CHEBI:57540"/>
        <dbReference type="ChEBI" id="CHEBI:57945"/>
        <dbReference type="ChEBI" id="CHEBI:60039"/>
        <dbReference type="EC" id="1.5.1.2"/>
    </reaction>
</comment>
<evidence type="ECO:0000256" key="10">
    <source>
        <dbReference type="NCBIfam" id="TIGR00112"/>
    </source>
</evidence>
<comment type="catalytic activity">
    <reaction evidence="9 12">
        <text>L-proline + NADP(+) = (S)-1-pyrroline-5-carboxylate + NADPH + 2 H(+)</text>
        <dbReference type="Rhea" id="RHEA:14109"/>
        <dbReference type="ChEBI" id="CHEBI:15378"/>
        <dbReference type="ChEBI" id="CHEBI:17388"/>
        <dbReference type="ChEBI" id="CHEBI:57783"/>
        <dbReference type="ChEBI" id="CHEBI:58349"/>
        <dbReference type="ChEBI" id="CHEBI:60039"/>
        <dbReference type="EC" id="1.5.1.2"/>
    </reaction>
</comment>
<evidence type="ECO:0000313" key="15">
    <source>
        <dbReference type="EMBL" id="MBC5641129.1"/>
    </source>
</evidence>
<keyword evidence="7 9" id="KW-0560">Oxidoreductase</keyword>
<reference evidence="15" key="1">
    <citation type="submission" date="2020-08" db="EMBL/GenBank/DDBJ databases">
        <title>Genome public.</title>
        <authorList>
            <person name="Liu C."/>
            <person name="Sun Q."/>
        </authorList>
    </citation>
    <scope>NUCLEOTIDE SEQUENCE</scope>
    <source>
        <strain evidence="15">NSJ-42</strain>
    </source>
</reference>
<dbReference type="Pfam" id="PF03807">
    <property type="entry name" value="F420_oxidored"/>
    <property type="match status" value="1"/>
</dbReference>
<evidence type="ECO:0000256" key="9">
    <source>
        <dbReference type="HAMAP-Rule" id="MF_01925"/>
    </source>
</evidence>
<dbReference type="GO" id="GO:0005737">
    <property type="term" value="C:cytoplasm"/>
    <property type="evidence" value="ECO:0007669"/>
    <property type="project" value="UniProtKB-SubCell"/>
</dbReference>
<evidence type="ECO:0000256" key="3">
    <source>
        <dbReference type="ARBA" id="ARBA00022490"/>
    </source>
</evidence>
<keyword evidence="5 9" id="KW-0641">Proline biosynthesis</keyword>
<dbReference type="HAMAP" id="MF_01925">
    <property type="entry name" value="P5C_reductase"/>
    <property type="match status" value="1"/>
</dbReference>
<evidence type="ECO:0000256" key="12">
    <source>
        <dbReference type="RuleBase" id="RU003903"/>
    </source>
</evidence>
<keyword evidence="16" id="KW-1185">Reference proteome</keyword>
<dbReference type="EMBL" id="JACOOQ010000024">
    <property type="protein sequence ID" value="MBC5641129.1"/>
    <property type="molecule type" value="Genomic_DNA"/>
</dbReference>
<feature type="binding site" evidence="11">
    <location>
        <begin position="9"/>
        <end position="14"/>
    </location>
    <ligand>
        <name>NADP(+)</name>
        <dbReference type="ChEBI" id="CHEBI:58349"/>
    </ligand>
</feature>
<dbReference type="InterPro" id="IPR000304">
    <property type="entry name" value="Pyrroline-COOH_reductase"/>
</dbReference>
<dbReference type="PIRSF" id="PIRSF000193">
    <property type="entry name" value="Pyrrol-5-carb_rd"/>
    <property type="match status" value="1"/>
</dbReference>
<dbReference type="InterPro" id="IPR053790">
    <property type="entry name" value="P5CR-like_CS"/>
</dbReference>
<evidence type="ECO:0000256" key="8">
    <source>
        <dbReference type="ARBA" id="ARBA00058118"/>
    </source>
</evidence>
<gene>
    <name evidence="9 15" type="primary">proC</name>
    <name evidence="15" type="ORF">H8R92_12050</name>
</gene>
<dbReference type="NCBIfam" id="TIGR00112">
    <property type="entry name" value="proC"/>
    <property type="match status" value="1"/>
</dbReference>
<evidence type="ECO:0000259" key="13">
    <source>
        <dbReference type="Pfam" id="PF03807"/>
    </source>
</evidence>
<dbReference type="PANTHER" id="PTHR11645:SF0">
    <property type="entry name" value="PYRROLINE-5-CARBOXYLATE REDUCTASE 3"/>
    <property type="match status" value="1"/>
</dbReference>
<dbReference type="InterPro" id="IPR028939">
    <property type="entry name" value="P5C_Rdtase_cat_N"/>
</dbReference>
<comment type="subcellular location">
    <subcellularLocation>
        <location evidence="1 9">Cytoplasm</location>
    </subcellularLocation>
</comment>
<protein>
    <recommendedName>
        <fullName evidence="9 10">Pyrroline-5-carboxylate reductase</fullName>
        <shortName evidence="9">P5C reductase</shortName>
        <shortName evidence="9">P5CR</shortName>
        <ecNumber evidence="9 10">1.5.1.2</ecNumber>
    </recommendedName>
    <alternativeName>
        <fullName evidence="9">PCA reductase</fullName>
    </alternativeName>
</protein>
<dbReference type="PROSITE" id="PS00521">
    <property type="entry name" value="P5CR"/>
    <property type="match status" value="1"/>
</dbReference>
<dbReference type="Pfam" id="PF14748">
    <property type="entry name" value="P5CR_dimer"/>
    <property type="match status" value="1"/>
</dbReference>
<dbReference type="InterPro" id="IPR008927">
    <property type="entry name" value="6-PGluconate_DH-like_C_sf"/>
</dbReference>
<dbReference type="Gene3D" id="3.40.50.720">
    <property type="entry name" value="NAD(P)-binding Rossmann-like Domain"/>
    <property type="match status" value="1"/>
</dbReference>
<dbReference type="PANTHER" id="PTHR11645">
    <property type="entry name" value="PYRROLINE-5-CARBOXYLATE REDUCTASE"/>
    <property type="match status" value="1"/>
</dbReference>
<feature type="binding site" evidence="11">
    <location>
        <begin position="71"/>
        <end position="74"/>
    </location>
    <ligand>
        <name>NADP(+)</name>
        <dbReference type="ChEBI" id="CHEBI:58349"/>
    </ligand>
</feature>
<accession>A0A8I0A7Q9</accession>
<evidence type="ECO:0000256" key="11">
    <source>
        <dbReference type="PIRSR" id="PIRSR000193-1"/>
    </source>
</evidence>
<dbReference type="AlphaFoldDB" id="A0A8I0A7Q9"/>
<comment type="function">
    <text evidence="8 9">Catalyzes the reduction of 1-pyrroline-5-carboxylate (PCA) to L-proline.</text>
</comment>